<sequence length="138" mass="15664">MFISQYPRPDIGHSFCLVVRIFGSEPKGPRFYTATVVTRKNTQHLLSVPLLDGSTKNSIYFYIQQMVAPQLLHQALPNSKSVTHFTAQSLYVPAHTHKMGVYYLRICTQHNYRFLDIQIISNKLGVAPVVHHAATILL</sequence>
<dbReference type="EMBL" id="BGPR01005438">
    <property type="protein sequence ID" value="GBN10174.1"/>
    <property type="molecule type" value="Genomic_DNA"/>
</dbReference>
<proteinExistence type="predicted"/>
<keyword evidence="2" id="KW-1185">Reference proteome</keyword>
<comment type="caution">
    <text evidence="1">The sequence shown here is derived from an EMBL/GenBank/DDBJ whole genome shotgun (WGS) entry which is preliminary data.</text>
</comment>
<organism evidence="1 2">
    <name type="scientific">Araneus ventricosus</name>
    <name type="common">Orbweaver spider</name>
    <name type="synonym">Epeira ventricosa</name>
    <dbReference type="NCBI Taxonomy" id="182803"/>
    <lineage>
        <taxon>Eukaryota</taxon>
        <taxon>Metazoa</taxon>
        <taxon>Ecdysozoa</taxon>
        <taxon>Arthropoda</taxon>
        <taxon>Chelicerata</taxon>
        <taxon>Arachnida</taxon>
        <taxon>Araneae</taxon>
        <taxon>Araneomorphae</taxon>
        <taxon>Entelegynae</taxon>
        <taxon>Araneoidea</taxon>
        <taxon>Araneidae</taxon>
        <taxon>Araneus</taxon>
    </lineage>
</organism>
<dbReference type="Proteomes" id="UP000499080">
    <property type="component" value="Unassembled WGS sequence"/>
</dbReference>
<evidence type="ECO:0000313" key="2">
    <source>
        <dbReference type="Proteomes" id="UP000499080"/>
    </source>
</evidence>
<dbReference type="AlphaFoldDB" id="A0A4Y2L6L6"/>
<name>A0A4Y2L6L6_ARAVE</name>
<gene>
    <name evidence="1" type="ORF">AVEN_253402_1</name>
</gene>
<accession>A0A4Y2L6L6</accession>
<protein>
    <submittedName>
        <fullName evidence="1">Uncharacterized protein</fullName>
    </submittedName>
</protein>
<evidence type="ECO:0000313" key="1">
    <source>
        <dbReference type="EMBL" id="GBN10174.1"/>
    </source>
</evidence>
<reference evidence="1 2" key="1">
    <citation type="journal article" date="2019" name="Sci. Rep.">
        <title>Orb-weaving spider Araneus ventricosus genome elucidates the spidroin gene catalogue.</title>
        <authorList>
            <person name="Kono N."/>
            <person name="Nakamura H."/>
            <person name="Ohtoshi R."/>
            <person name="Moran D.A.P."/>
            <person name="Shinohara A."/>
            <person name="Yoshida Y."/>
            <person name="Fujiwara M."/>
            <person name="Mori M."/>
            <person name="Tomita M."/>
            <person name="Arakawa K."/>
        </authorList>
    </citation>
    <scope>NUCLEOTIDE SEQUENCE [LARGE SCALE GENOMIC DNA]</scope>
</reference>